<dbReference type="EMBL" id="JAEAOA010001795">
    <property type="protein sequence ID" value="KAK3575734.1"/>
    <property type="molecule type" value="Genomic_DNA"/>
</dbReference>
<gene>
    <name evidence="1" type="ORF">CHS0354_030066</name>
</gene>
<comment type="caution">
    <text evidence="1">The sequence shown here is derived from an EMBL/GenBank/DDBJ whole genome shotgun (WGS) entry which is preliminary data.</text>
</comment>
<sequence length="219" mass="23523">MSRPARVVDSSVLYAAIGKFVWGSANDQPKSNDIRWIKEFMTGGTVDTALLVESKFPGINKELRKDSGRSQVNGKWPAVNIGDDFSPPLTSRPATSVKIKDAGRMLTISAYRGISGSVSSAAYSAGASAQQWGIFMFVDEDAVYDPQNPAFFDDAYDIVSIDMTTKSVSILAPYGVPVTPETIKSALAADPRLPEVVGYVGTRTFQCAGSGNRNSHSEE</sequence>
<name>A0AAE0RLM2_9BIVA</name>
<accession>A0AAE0RLM2</accession>
<keyword evidence="2" id="KW-1185">Reference proteome</keyword>
<evidence type="ECO:0000313" key="1">
    <source>
        <dbReference type="EMBL" id="KAK3575734.1"/>
    </source>
</evidence>
<reference evidence="1" key="3">
    <citation type="submission" date="2023-05" db="EMBL/GenBank/DDBJ databases">
        <authorList>
            <person name="Smith C.H."/>
        </authorList>
    </citation>
    <scope>NUCLEOTIDE SEQUENCE</scope>
    <source>
        <strain evidence="1">CHS0354</strain>
        <tissue evidence="1">Mantle</tissue>
    </source>
</reference>
<proteinExistence type="predicted"/>
<organism evidence="1 2">
    <name type="scientific">Potamilus streckersoni</name>
    <dbReference type="NCBI Taxonomy" id="2493646"/>
    <lineage>
        <taxon>Eukaryota</taxon>
        <taxon>Metazoa</taxon>
        <taxon>Spiralia</taxon>
        <taxon>Lophotrochozoa</taxon>
        <taxon>Mollusca</taxon>
        <taxon>Bivalvia</taxon>
        <taxon>Autobranchia</taxon>
        <taxon>Heteroconchia</taxon>
        <taxon>Palaeoheterodonta</taxon>
        <taxon>Unionida</taxon>
        <taxon>Unionoidea</taxon>
        <taxon>Unionidae</taxon>
        <taxon>Ambleminae</taxon>
        <taxon>Lampsilini</taxon>
        <taxon>Potamilus</taxon>
    </lineage>
</organism>
<evidence type="ECO:0000313" key="2">
    <source>
        <dbReference type="Proteomes" id="UP001195483"/>
    </source>
</evidence>
<reference evidence="1" key="1">
    <citation type="journal article" date="2021" name="Genome Biol. Evol.">
        <title>A High-Quality Reference Genome for a Parasitic Bivalve with Doubly Uniparental Inheritance (Bivalvia: Unionida).</title>
        <authorList>
            <person name="Smith C.H."/>
        </authorList>
    </citation>
    <scope>NUCLEOTIDE SEQUENCE</scope>
    <source>
        <strain evidence="1">CHS0354</strain>
    </source>
</reference>
<reference evidence="1" key="2">
    <citation type="journal article" date="2021" name="Genome Biol. Evol.">
        <title>Developing a high-quality reference genome for a parasitic bivalve with doubly uniparental inheritance (Bivalvia: Unionida).</title>
        <authorList>
            <person name="Smith C.H."/>
        </authorList>
    </citation>
    <scope>NUCLEOTIDE SEQUENCE</scope>
    <source>
        <strain evidence="1">CHS0354</strain>
        <tissue evidence="1">Mantle</tissue>
    </source>
</reference>
<dbReference type="Proteomes" id="UP001195483">
    <property type="component" value="Unassembled WGS sequence"/>
</dbReference>
<protein>
    <submittedName>
        <fullName evidence="1">Uncharacterized protein</fullName>
    </submittedName>
</protein>
<dbReference type="AlphaFoldDB" id="A0AAE0RLM2"/>